<proteinExistence type="predicted"/>
<dbReference type="AlphaFoldDB" id="A0A368GVR4"/>
<dbReference type="Proteomes" id="UP000252519">
    <property type="component" value="Unassembled WGS sequence"/>
</dbReference>
<evidence type="ECO:0000313" key="2">
    <source>
        <dbReference type="EMBL" id="RCN47085.1"/>
    </source>
</evidence>
<evidence type="ECO:0000313" key="3">
    <source>
        <dbReference type="Proteomes" id="UP000252519"/>
    </source>
</evidence>
<feature type="compositionally biased region" description="Pro residues" evidence="1">
    <location>
        <begin position="1"/>
        <end position="10"/>
    </location>
</feature>
<dbReference type="STRING" id="29170.A0A368GVR4"/>
<dbReference type="OrthoDB" id="5871622at2759"/>
<feature type="compositionally biased region" description="Basic and acidic residues" evidence="1">
    <location>
        <begin position="19"/>
        <end position="35"/>
    </location>
</feature>
<evidence type="ECO:0000256" key="1">
    <source>
        <dbReference type="SAM" id="MobiDB-lite"/>
    </source>
</evidence>
<feature type="region of interest" description="Disordered" evidence="1">
    <location>
        <begin position="1"/>
        <end position="59"/>
    </location>
</feature>
<keyword evidence="3" id="KW-1185">Reference proteome</keyword>
<feature type="compositionally biased region" description="Polar residues" evidence="1">
    <location>
        <begin position="43"/>
        <end position="53"/>
    </location>
</feature>
<name>A0A368GVR4_ANCCA</name>
<gene>
    <name evidence="2" type="ORF">ANCCAN_06916</name>
</gene>
<organism evidence="2 3">
    <name type="scientific">Ancylostoma caninum</name>
    <name type="common">Dog hookworm</name>
    <dbReference type="NCBI Taxonomy" id="29170"/>
    <lineage>
        <taxon>Eukaryota</taxon>
        <taxon>Metazoa</taxon>
        <taxon>Ecdysozoa</taxon>
        <taxon>Nematoda</taxon>
        <taxon>Chromadorea</taxon>
        <taxon>Rhabditida</taxon>
        <taxon>Rhabditina</taxon>
        <taxon>Rhabditomorpha</taxon>
        <taxon>Strongyloidea</taxon>
        <taxon>Ancylostomatidae</taxon>
        <taxon>Ancylostomatinae</taxon>
        <taxon>Ancylostoma</taxon>
    </lineage>
</organism>
<reference evidence="2 3" key="1">
    <citation type="submission" date="2014-10" db="EMBL/GenBank/DDBJ databases">
        <title>Draft genome of the hookworm Ancylostoma caninum.</title>
        <authorList>
            <person name="Mitreva M."/>
        </authorList>
    </citation>
    <scope>NUCLEOTIDE SEQUENCE [LARGE SCALE GENOMIC DNA]</scope>
    <source>
        <strain evidence="2 3">Baltimore</strain>
    </source>
</reference>
<sequence>MLSSSPPPYPGNDATSDDVTLKDDTIVPEKSKEPEEAPVSDAKPSTSTKTHLPSQAPIEMKAMNQPQTVPNTPLPYATAPNTPLPTQNQVQAMPFPGQPLQPGMSVPGMPGAPGIGCVGPTPPMQPGMAYAAGPAMMPGYPAAVPMQQMYSPPTAMPMNPMGMPGALGNNPNQNGPVVKKGGRSFYAAREPYVLEGAGYVHLPLRP</sequence>
<comment type="caution">
    <text evidence="2">The sequence shown here is derived from an EMBL/GenBank/DDBJ whole genome shotgun (WGS) entry which is preliminary data.</text>
</comment>
<dbReference type="EMBL" id="JOJR01000068">
    <property type="protein sequence ID" value="RCN47085.1"/>
    <property type="molecule type" value="Genomic_DNA"/>
</dbReference>
<accession>A0A368GVR4</accession>
<protein>
    <submittedName>
        <fullName evidence="2">Uncharacterized protein</fullName>
    </submittedName>
</protein>